<comment type="caution">
    <text evidence="1">The sequence shown here is derived from an EMBL/GenBank/DDBJ whole genome shotgun (WGS) entry which is preliminary data.</text>
</comment>
<dbReference type="Proteomes" id="UP001208570">
    <property type="component" value="Unassembled WGS sequence"/>
</dbReference>
<keyword evidence="2" id="KW-1185">Reference proteome</keyword>
<proteinExistence type="predicted"/>
<dbReference type="EMBL" id="JAODUP010000001">
    <property type="protein sequence ID" value="KAK2170666.1"/>
    <property type="molecule type" value="Genomic_DNA"/>
</dbReference>
<sequence>MTDKLVKHLYTRFDVDDSVVAATSIVNLSSWPDTLHDARGFRDEHVRTLVRHFTNILNAVSVDVESITPEW</sequence>
<evidence type="ECO:0000313" key="1">
    <source>
        <dbReference type="EMBL" id="KAK2170666.1"/>
    </source>
</evidence>
<evidence type="ECO:0000313" key="2">
    <source>
        <dbReference type="Proteomes" id="UP001208570"/>
    </source>
</evidence>
<dbReference type="AlphaFoldDB" id="A0AAD9NJK2"/>
<organism evidence="1 2">
    <name type="scientific">Paralvinella palmiformis</name>
    <dbReference type="NCBI Taxonomy" id="53620"/>
    <lineage>
        <taxon>Eukaryota</taxon>
        <taxon>Metazoa</taxon>
        <taxon>Spiralia</taxon>
        <taxon>Lophotrochozoa</taxon>
        <taxon>Annelida</taxon>
        <taxon>Polychaeta</taxon>
        <taxon>Sedentaria</taxon>
        <taxon>Canalipalpata</taxon>
        <taxon>Terebellida</taxon>
        <taxon>Terebelliformia</taxon>
        <taxon>Alvinellidae</taxon>
        <taxon>Paralvinella</taxon>
    </lineage>
</organism>
<accession>A0AAD9NJK2</accession>
<name>A0AAD9NJK2_9ANNE</name>
<protein>
    <submittedName>
        <fullName evidence="1">Uncharacterized protein</fullName>
    </submittedName>
</protein>
<gene>
    <name evidence="1" type="ORF">LSH36_1g07032</name>
</gene>
<reference evidence="1" key="1">
    <citation type="journal article" date="2023" name="Mol. Biol. Evol.">
        <title>Third-Generation Sequencing Reveals the Adaptive Role of the Epigenome in Three Deep-Sea Polychaetes.</title>
        <authorList>
            <person name="Perez M."/>
            <person name="Aroh O."/>
            <person name="Sun Y."/>
            <person name="Lan Y."/>
            <person name="Juniper S.K."/>
            <person name="Young C.R."/>
            <person name="Angers B."/>
            <person name="Qian P.Y."/>
        </authorList>
    </citation>
    <scope>NUCLEOTIDE SEQUENCE</scope>
    <source>
        <strain evidence="1">P08H-3</strain>
    </source>
</reference>